<sequence>MRAKRDTLAATSTTSNICVSPLQVARAWALLSIVAIGKTKKAANDFLQRITSHLMTKNESIHEVLYSLNVPFEECPKCVRLFSEQQPAVPVNMDVLEEIEKYYGGQKGASAFAETGFSGDDDGLASITRINSEVEMCTGKLLNSVVREENGPNRRAQMVLVSAVDCTFYWKFEGQREPLMKCPFYKSSGKEADGMSSFYVWPCQGDFRHLNTSTEQLLELESHVEGFKLYLYKCNLDELTAVAFFQAVDSLPAAKSPLKSDLSGIFYRSHSFYPYFVTLWEHYHKAKFAIYPTKPKPAENMANVKLAGCCVRANPYKYYECKETDLLPEAEAKQGTPPDDSYMKFDTPFFFMVIKEGPFGRMIHCIGRFVSI</sequence>
<dbReference type="Proteomes" id="UP000054495">
    <property type="component" value="Unassembled WGS sequence"/>
</dbReference>
<dbReference type="Gene3D" id="3.30.497.10">
    <property type="entry name" value="Antithrombin, subunit I, domain 2"/>
    <property type="match status" value="1"/>
</dbReference>
<evidence type="ECO:0000313" key="2">
    <source>
        <dbReference type="EMBL" id="EPB75320.1"/>
    </source>
</evidence>
<organism evidence="2 3">
    <name type="scientific">Ancylostoma ceylanicum</name>
    <dbReference type="NCBI Taxonomy" id="53326"/>
    <lineage>
        <taxon>Eukaryota</taxon>
        <taxon>Metazoa</taxon>
        <taxon>Ecdysozoa</taxon>
        <taxon>Nematoda</taxon>
        <taxon>Chromadorea</taxon>
        <taxon>Rhabditida</taxon>
        <taxon>Rhabditina</taxon>
        <taxon>Rhabditomorpha</taxon>
        <taxon>Strongyloidea</taxon>
        <taxon>Ancylostomatidae</taxon>
        <taxon>Ancylostomatinae</taxon>
        <taxon>Ancylostoma</taxon>
    </lineage>
</organism>
<name>A0A0D6LTE0_9BILA</name>
<keyword evidence="3" id="KW-1185">Reference proteome</keyword>
<proteinExistence type="predicted"/>
<gene>
    <name evidence="2" type="ORF">ANCCEY_05615</name>
</gene>
<accession>A0A0D6LTE0</accession>
<feature type="domain" description="Serpin" evidence="1">
    <location>
        <begin position="8"/>
        <end position="191"/>
    </location>
</feature>
<evidence type="ECO:0000313" key="3">
    <source>
        <dbReference type="Proteomes" id="UP000054495"/>
    </source>
</evidence>
<dbReference type="EMBL" id="KE124907">
    <property type="protein sequence ID" value="EPB75320.1"/>
    <property type="molecule type" value="Genomic_DNA"/>
</dbReference>
<dbReference type="SUPFAM" id="SSF56574">
    <property type="entry name" value="Serpins"/>
    <property type="match status" value="1"/>
</dbReference>
<dbReference type="InterPro" id="IPR042178">
    <property type="entry name" value="Serpin_sf_1"/>
</dbReference>
<dbReference type="AlphaFoldDB" id="A0A0D6LTE0"/>
<protein>
    <recommendedName>
        <fullName evidence="1">Serpin domain-containing protein</fullName>
    </recommendedName>
</protein>
<reference evidence="2 3" key="1">
    <citation type="submission" date="2013-05" db="EMBL/GenBank/DDBJ databases">
        <title>Draft genome of the parasitic nematode Anyclostoma ceylanicum.</title>
        <authorList>
            <person name="Mitreva M."/>
        </authorList>
    </citation>
    <scope>NUCLEOTIDE SEQUENCE [LARGE SCALE GENOMIC DNA]</scope>
</reference>
<dbReference type="InterPro" id="IPR036186">
    <property type="entry name" value="Serpin_sf"/>
</dbReference>
<dbReference type="InterPro" id="IPR023796">
    <property type="entry name" value="Serpin_dom"/>
</dbReference>
<evidence type="ECO:0000259" key="1">
    <source>
        <dbReference type="Pfam" id="PF00079"/>
    </source>
</evidence>
<dbReference type="Pfam" id="PF00079">
    <property type="entry name" value="Serpin"/>
    <property type="match status" value="1"/>
</dbReference>